<proteinExistence type="predicted"/>
<comment type="caution">
    <text evidence="1">The sequence shown here is derived from an EMBL/GenBank/DDBJ whole genome shotgun (WGS) entry which is preliminary data.</text>
</comment>
<evidence type="ECO:0000313" key="2">
    <source>
        <dbReference type="Proteomes" id="UP000275267"/>
    </source>
</evidence>
<organism evidence="1 2">
    <name type="scientific">Panicum miliaceum</name>
    <name type="common">Proso millet</name>
    <name type="synonym">Broomcorn millet</name>
    <dbReference type="NCBI Taxonomy" id="4540"/>
    <lineage>
        <taxon>Eukaryota</taxon>
        <taxon>Viridiplantae</taxon>
        <taxon>Streptophyta</taxon>
        <taxon>Embryophyta</taxon>
        <taxon>Tracheophyta</taxon>
        <taxon>Spermatophyta</taxon>
        <taxon>Magnoliopsida</taxon>
        <taxon>Liliopsida</taxon>
        <taxon>Poales</taxon>
        <taxon>Poaceae</taxon>
        <taxon>PACMAD clade</taxon>
        <taxon>Panicoideae</taxon>
        <taxon>Panicodae</taxon>
        <taxon>Paniceae</taxon>
        <taxon>Panicinae</taxon>
        <taxon>Panicum</taxon>
        <taxon>Panicum sect. Panicum</taxon>
    </lineage>
</organism>
<sequence>MHLGHLPGRPGSIRTSELLCIIRLHLHHPPSLHQLEGELLLKRRGCHGLLTAGPLSKQAQIQEPVYLYALPVRRPASRRRCNGLEPTKSVNSPCGWLDGDEQEQTFLAFAAGH</sequence>
<protein>
    <submittedName>
        <fullName evidence="1">Uncharacterized protein</fullName>
    </submittedName>
</protein>
<name>A0A3L6P969_PANMI</name>
<dbReference type="AlphaFoldDB" id="A0A3L6P969"/>
<accession>A0A3L6P969</accession>
<dbReference type="Proteomes" id="UP000275267">
    <property type="component" value="Unassembled WGS sequence"/>
</dbReference>
<reference evidence="2" key="1">
    <citation type="journal article" date="2019" name="Nat. Commun.">
        <title>The genome of broomcorn millet.</title>
        <authorList>
            <person name="Zou C."/>
            <person name="Miki D."/>
            <person name="Li D."/>
            <person name="Tang Q."/>
            <person name="Xiao L."/>
            <person name="Rajput S."/>
            <person name="Deng P."/>
            <person name="Jia W."/>
            <person name="Huang R."/>
            <person name="Zhang M."/>
            <person name="Sun Y."/>
            <person name="Hu J."/>
            <person name="Fu X."/>
            <person name="Schnable P.S."/>
            <person name="Li F."/>
            <person name="Zhang H."/>
            <person name="Feng B."/>
            <person name="Zhu X."/>
            <person name="Liu R."/>
            <person name="Schnable J.C."/>
            <person name="Zhu J.-K."/>
            <person name="Zhang H."/>
        </authorList>
    </citation>
    <scope>NUCLEOTIDE SEQUENCE [LARGE SCALE GENOMIC DNA]</scope>
</reference>
<dbReference type="EMBL" id="PQIB02001047">
    <property type="protein sequence ID" value="RLM44324.1"/>
    <property type="molecule type" value="Genomic_DNA"/>
</dbReference>
<keyword evidence="2" id="KW-1185">Reference proteome</keyword>
<gene>
    <name evidence="1" type="ORF">C2845_PMPSC056006</name>
</gene>
<evidence type="ECO:0000313" key="1">
    <source>
        <dbReference type="EMBL" id="RLM44324.1"/>
    </source>
</evidence>